<dbReference type="EMBL" id="JAKMXF010000309">
    <property type="protein sequence ID" value="KAI6650869.1"/>
    <property type="molecule type" value="Genomic_DNA"/>
</dbReference>
<dbReference type="PROSITE" id="PS01023">
    <property type="entry name" value="PTR2_2"/>
    <property type="match status" value="1"/>
</dbReference>
<comment type="caution">
    <text evidence="9">The sequence shown here is derived from an EMBL/GenBank/DDBJ whole genome shotgun (WGS) entry which is preliminary data.</text>
</comment>
<dbReference type="GO" id="GO:0016020">
    <property type="term" value="C:membrane"/>
    <property type="evidence" value="ECO:0007669"/>
    <property type="project" value="UniProtKB-SubCell"/>
</dbReference>
<keyword evidence="6 8" id="KW-0472">Membrane</keyword>
<evidence type="ECO:0000256" key="6">
    <source>
        <dbReference type="ARBA" id="ARBA00023136"/>
    </source>
</evidence>
<dbReference type="PANTHER" id="PTHR11654">
    <property type="entry name" value="OLIGOPEPTIDE TRANSPORTER-RELATED"/>
    <property type="match status" value="1"/>
</dbReference>
<keyword evidence="10" id="KW-1185">Reference proteome</keyword>
<keyword evidence="4" id="KW-0653">Protein transport</keyword>
<dbReference type="InterPro" id="IPR036259">
    <property type="entry name" value="MFS_trans_sf"/>
</dbReference>
<dbReference type="Pfam" id="PF00854">
    <property type="entry name" value="PTR2"/>
    <property type="match status" value="1"/>
</dbReference>
<evidence type="ECO:0000256" key="1">
    <source>
        <dbReference type="ARBA" id="ARBA00004141"/>
    </source>
</evidence>
<feature type="transmembrane region" description="Helical" evidence="8">
    <location>
        <begin position="124"/>
        <end position="143"/>
    </location>
</feature>
<feature type="transmembrane region" description="Helical" evidence="8">
    <location>
        <begin position="54"/>
        <end position="72"/>
    </location>
</feature>
<proteinExistence type="inferred from homology"/>
<feature type="transmembrane region" description="Helical" evidence="8">
    <location>
        <begin position="356"/>
        <end position="379"/>
    </location>
</feature>
<feature type="transmembrane region" description="Helical" evidence="8">
    <location>
        <begin position="230"/>
        <end position="249"/>
    </location>
</feature>
<evidence type="ECO:0000256" key="8">
    <source>
        <dbReference type="SAM" id="Phobius"/>
    </source>
</evidence>
<organism evidence="9 10">
    <name type="scientific">Oopsacas minuta</name>
    <dbReference type="NCBI Taxonomy" id="111878"/>
    <lineage>
        <taxon>Eukaryota</taxon>
        <taxon>Metazoa</taxon>
        <taxon>Porifera</taxon>
        <taxon>Hexactinellida</taxon>
        <taxon>Hexasterophora</taxon>
        <taxon>Lyssacinosida</taxon>
        <taxon>Leucopsacidae</taxon>
        <taxon>Oopsacas</taxon>
    </lineage>
</organism>
<dbReference type="AlphaFoldDB" id="A0AAV7JQQ4"/>
<feature type="transmembrane region" description="Helical" evidence="8">
    <location>
        <begin position="98"/>
        <end position="117"/>
    </location>
</feature>
<evidence type="ECO:0000256" key="4">
    <source>
        <dbReference type="ARBA" id="ARBA00022856"/>
    </source>
</evidence>
<dbReference type="GO" id="GO:0006857">
    <property type="term" value="P:oligopeptide transport"/>
    <property type="evidence" value="ECO:0007669"/>
    <property type="project" value="InterPro"/>
</dbReference>
<keyword evidence="7" id="KW-0813">Transport</keyword>
<sequence>MVDHKNIPLISRVNTQEDENVNKRTLDSKANKVKRIFSTIPIPRDSEKFPQLKLILILVAIQRFALFSVLNFQSDLIKTGLLGKICSRPNWTGQKDSTLTYAGSFLFAPIAGLLADWKFGRHRVFSFGLLMQFIGYSTLGIIFSNQIFNNETNCIVFYVFYYLSLFSIVIGCSSFNTVIIPYGVDQMREASVITTIPSYFHWYYFFINLGSFLAFGSVEQYTDTLVGRLWKISNIYVAIITSFIALLLFKIPSICGWLLPSPPQGNPVGKIYGVVRNAIGNRIEKHNQIDIYQTKRTTLDYAKRSNGGKFTFERVEDVKTFFSMILVLISLSLYFSEEYLFVYFYSLQADGFLYTYRSPAPILISKIGSLTSMIFIVLLEYTTLGRKLYRVLPRILHRFLLGFPLAILSLLFATILEYIHKAPCIAASLHTNATSALPTLTTGHDYLAYLQVIQYILLSLSEVFVTVGSIEWVYAQSPEYLRAFTYGIFESIIGCGTLIPFIVSLFVNFLTCGGIVEEGSSMGVGCPGCWNYNFVCVENRYCYSTEYFFTLLLVASFVSLVIFFLISCWYKPRMRQKIRGFQSFSSANDI</sequence>
<reference evidence="9 10" key="1">
    <citation type="journal article" date="2023" name="BMC Biol.">
        <title>The compact genome of the sponge Oopsacas minuta (Hexactinellida) is lacking key metazoan core genes.</title>
        <authorList>
            <person name="Santini S."/>
            <person name="Schenkelaars Q."/>
            <person name="Jourda C."/>
            <person name="Duchesne M."/>
            <person name="Belahbib H."/>
            <person name="Rocher C."/>
            <person name="Selva M."/>
            <person name="Riesgo A."/>
            <person name="Vervoort M."/>
            <person name="Leys S.P."/>
            <person name="Kodjabachian L."/>
            <person name="Le Bivic A."/>
            <person name="Borchiellini C."/>
            <person name="Claverie J.M."/>
            <person name="Renard E."/>
        </authorList>
    </citation>
    <scope>NUCLEOTIDE SEQUENCE [LARGE SCALE GENOMIC DNA]</scope>
    <source>
        <strain evidence="9">SPO-2</strain>
    </source>
</reference>
<dbReference type="Gene3D" id="1.20.1250.20">
    <property type="entry name" value="MFS general substrate transporter like domains"/>
    <property type="match status" value="1"/>
</dbReference>
<evidence type="ECO:0000313" key="9">
    <source>
        <dbReference type="EMBL" id="KAI6650869.1"/>
    </source>
</evidence>
<dbReference type="InterPro" id="IPR018456">
    <property type="entry name" value="PTR2_symporter_CS"/>
</dbReference>
<dbReference type="SUPFAM" id="SSF103473">
    <property type="entry name" value="MFS general substrate transporter"/>
    <property type="match status" value="1"/>
</dbReference>
<evidence type="ECO:0000256" key="5">
    <source>
        <dbReference type="ARBA" id="ARBA00022989"/>
    </source>
</evidence>
<dbReference type="InterPro" id="IPR000109">
    <property type="entry name" value="POT_fam"/>
</dbReference>
<comment type="similarity">
    <text evidence="2 7">Belongs to the major facilitator superfamily. Proton-dependent oligopeptide transporter (POT/PTR) (TC 2.A.17) family.</text>
</comment>
<dbReference type="Proteomes" id="UP001165289">
    <property type="component" value="Unassembled WGS sequence"/>
</dbReference>
<evidence type="ECO:0000256" key="3">
    <source>
        <dbReference type="ARBA" id="ARBA00022692"/>
    </source>
</evidence>
<comment type="subcellular location">
    <subcellularLocation>
        <location evidence="1 7">Membrane</location>
        <topology evidence="1 7">Multi-pass membrane protein</topology>
    </subcellularLocation>
</comment>
<accession>A0AAV7JQQ4</accession>
<gene>
    <name evidence="9" type="ORF">LOD99_5709</name>
</gene>
<feature type="transmembrane region" description="Helical" evidence="8">
    <location>
        <begin position="399"/>
        <end position="419"/>
    </location>
</feature>
<name>A0AAV7JQQ4_9METZ</name>
<feature type="transmembrane region" description="Helical" evidence="8">
    <location>
        <begin position="318"/>
        <end position="336"/>
    </location>
</feature>
<feature type="transmembrane region" description="Helical" evidence="8">
    <location>
        <begin position="486"/>
        <end position="507"/>
    </location>
</feature>
<feature type="transmembrane region" description="Helical" evidence="8">
    <location>
        <begin position="155"/>
        <end position="179"/>
    </location>
</feature>
<dbReference type="GO" id="GO:0022857">
    <property type="term" value="F:transmembrane transporter activity"/>
    <property type="evidence" value="ECO:0007669"/>
    <property type="project" value="InterPro"/>
</dbReference>
<evidence type="ECO:0000256" key="2">
    <source>
        <dbReference type="ARBA" id="ARBA00005982"/>
    </source>
</evidence>
<keyword evidence="3 7" id="KW-0812">Transmembrane</keyword>
<evidence type="ECO:0000313" key="10">
    <source>
        <dbReference type="Proteomes" id="UP001165289"/>
    </source>
</evidence>
<feature type="transmembrane region" description="Helical" evidence="8">
    <location>
        <begin position="547"/>
        <end position="570"/>
    </location>
</feature>
<evidence type="ECO:0000256" key="7">
    <source>
        <dbReference type="RuleBase" id="RU003755"/>
    </source>
</evidence>
<feature type="transmembrane region" description="Helical" evidence="8">
    <location>
        <begin position="452"/>
        <end position="474"/>
    </location>
</feature>
<keyword evidence="5 8" id="KW-1133">Transmembrane helix</keyword>
<keyword evidence="4" id="KW-0571">Peptide transport</keyword>
<protein>
    <submittedName>
        <fullName evidence="9">Solute carrier family 15 member 4-like</fullName>
    </submittedName>
</protein>
<feature type="transmembrane region" description="Helical" evidence="8">
    <location>
        <begin position="200"/>
        <end position="218"/>
    </location>
</feature>